<evidence type="ECO:0000259" key="1">
    <source>
        <dbReference type="Pfam" id="PF09681"/>
    </source>
</evidence>
<sequence>MERRYFWIKLKEDFFDSEQMDFIHDMPNGAEYIYIYLRLCLRFANNDGIVERRIGPDVRLSYDMQKLAEIVHSTTDSVVVALQVFKQIGLVEEIHNGAFIIPGIRDMVGSESPSAKRMRKLRAKAATPQISSASHCDADVTSKVTTENRDKRLDTRDKSIDKDIEKKSRKRRFSVVDAIDGLPFGDALKASLKAWAVMRKEDLKAPVSEKALRLGISKLQKLCGANEEAMVDVVDQSTFNDWKGFFPLKGEQRPPVMQDRRAQMKQAVEKGGW</sequence>
<evidence type="ECO:0000313" key="2">
    <source>
        <dbReference type="EMBL" id="DAE17474.1"/>
    </source>
</evidence>
<reference evidence="2" key="1">
    <citation type="journal article" date="2021" name="Proc. Natl. Acad. Sci. U.S.A.">
        <title>A Catalog of Tens of Thousands of Viruses from Human Metagenomes Reveals Hidden Associations with Chronic Diseases.</title>
        <authorList>
            <person name="Tisza M.J."/>
            <person name="Buck C.B."/>
        </authorList>
    </citation>
    <scope>NUCLEOTIDE SEQUENCE</scope>
    <source>
        <strain evidence="2">CtoRD1</strain>
    </source>
</reference>
<feature type="domain" description="Phage replisome organiser N-terminal" evidence="1">
    <location>
        <begin position="7"/>
        <end position="125"/>
    </location>
</feature>
<dbReference type="NCBIfam" id="TIGR01714">
    <property type="entry name" value="phage_rep_org_N"/>
    <property type="match status" value="1"/>
</dbReference>
<dbReference type="InterPro" id="IPR010056">
    <property type="entry name" value="Phage_rep_org__N"/>
</dbReference>
<organism evidence="2">
    <name type="scientific">Siphoviridae sp. ctoRD1</name>
    <dbReference type="NCBI Taxonomy" id="2825669"/>
    <lineage>
        <taxon>Viruses</taxon>
        <taxon>Duplodnaviria</taxon>
        <taxon>Heunggongvirae</taxon>
        <taxon>Uroviricota</taxon>
        <taxon>Caudoviricetes</taxon>
    </lineage>
</organism>
<name>A0A8S5QEU4_9CAUD</name>
<proteinExistence type="predicted"/>
<accession>A0A8S5QEU4</accession>
<protein>
    <submittedName>
        <fullName evidence="2">Replication initiation and membrane attachment</fullName>
    </submittedName>
</protein>
<dbReference type="Pfam" id="PF09681">
    <property type="entry name" value="Phage_rep_org_N"/>
    <property type="match status" value="1"/>
</dbReference>
<dbReference type="EMBL" id="BK015641">
    <property type="protein sequence ID" value="DAE17474.1"/>
    <property type="molecule type" value="Genomic_DNA"/>
</dbReference>